<comment type="caution">
    <text evidence="1">The sequence shown here is derived from an EMBL/GenBank/DDBJ whole genome shotgun (WGS) entry which is preliminary data.</text>
</comment>
<evidence type="ECO:0000313" key="1">
    <source>
        <dbReference type="EMBL" id="MBB1125568.1"/>
    </source>
</evidence>
<accession>A0A839HE95</accession>
<dbReference type="AlphaFoldDB" id="A0A839HE95"/>
<dbReference type="RefSeq" id="WP_182583042.1">
    <property type="nucleotide sequence ID" value="NZ_JABVCQ010000007.1"/>
</dbReference>
<protein>
    <submittedName>
        <fullName evidence="1">Uncharacterized protein</fullName>
    </submittedName>
</protein>
<evidence type="ECO:0000313" key="2">
    <source>
        <dbReference type="Proteomes" id="UP000548632"/>
    </source>
</evidence>
<dbReference type="Proteomes" id="UP000548632">
    <property type="component" value="Unassembled WGS sequence"/>
</dbReference>
<name>A0A839HE95_9GAMM</name>
<dbReference type="EMBL" id="JABVCQ010000007">
    <property type="protein sequence ID" value="MBB1125568.1"/>
    <property type="molecule type" value="Genomic_DNA"/>
</dbReference>
<gene>
    <name evidence="1" type="ORF">HUK38_04890</name>
</gene>
<keyword evidence="2" id="KW-1185">Reference proteome</keyword>
<proteinExistence type="predicted"/>
<organism evidence="1 2">
    <name type="scientific">Thiospirillum jenense</name>
    <dbReference type="NCBI Taxonomy" id="1653858"/>
    <lineage>
        <taxon>Bacteria</taxon>
        <taxon>Pseudomonadati</taxon>
        <taxon>Pseudomonadota</taxon>
        <taxon>Gammaproteobacteria</taxon>
        <taxon>Chromatiales</taxon>
        <taxon>Chromatiaceae</taxon>
        <taxon>Thiospirillum</taxon>
    </lineage>
</organism>
<sequence length="198" mass="22876">MKTPRKIYALSELKPKKFRDPSSLVEWLYTYYSRRGFRDIDMMPRIVTAREKLAGAIARDAGNDTHYWVKKACECSKWNTDEHPSQFLWEFRSLAERVAGRKGDWVAAMSQLIDELIARYDDVMCDVGAIYVADVMARTAQHNEERQAIAEREAFEHAILLKLRPDNPVLDAGEYFTYEGHIRTERGAEMAEMAFSGD</sequence>
<reference evidence="1 2" key="1">
    <citation type="journal article" date="2020" name="Arch. Microbiol.">
        <title>The genome sequence of the giant phototrophic gammaproteobacterium Thiospirillum jenense gives insight into its physiological properties and phylogenetic relationships.</title>
        <authorList>
            <person name="Imhoff J.F."/>
            <person name="Meyer T.E."/>
            <person name="Kyndt J.A."/>
        </authorList>
    </citation>
    <scope>NUCLEOTIDE SEQUENCE [LARGE SCALE GENOMIC DNA]</scope>
    <source>
        <strain evidence="1 2">DSM 216</strain>
    </source>
</reference>